<dbReference type="InterPro" id="IPR050177">
    <property type="entry name" value="Lipid_A_modif_metabolic_enz"/>
</dbReference>
<evidence type="ECO:0000259" key="1">
    <source>
        <dbReference type="Pfam" id="PF01370"/>
    </source>
</evidence>
<dbReference type="SUPFAM" id="SSF51735">
    <property type="entry name" value="NAD(P)-binding Rossmann-fold domains"/>
    <property type="match status" value="1"/>
</dbReference>
<dbReference type="Proteomes" id="UP000738431">
    <property type="component" value="Chromosome"/>
</dbReference>
<evidence type="ECO:0000313" key="2">
    <source>
        <dbReference type="EMBL" id="WRQ89321.1"/>
    </source>
</evidence>
<keyword evidence="3" id="KW-1185">Reference proteome</keyword>
<proteinExistence type="predicted"/>
<protein>
    <submittedName>
        <fullName evidence="2">SDR family oxidoreductase</fullName>
    </submittedName>
</protein>
<organism evidence="2 3">
    <name type="scientific">Actomonas aquatica</name>
    <dbReference type="NCBI Taxonomy" id="2866162"/>
    <lineage>
        <taxon>Bacteria</taxon>
        <taxon>Pseudomonadati</taxon>
        <taxon>Verrucomicrobiota</taxon>
        <taxon>Opitutia</taxon>
        <taxon>Opitutales</taxon>
        <taxon>Opitutaceae</taxon>
        <taxon>Actomonas</taxon>
    </lineage>
</organism>
<reference evidence="2 3" key="1">
    <citation type="submission" date="2021-08" db="EMBL/GenBank/DDBJ databases">
        <authorList>
            <person name="Zhang D."/>
            <person name="Zhang A."/>
            <person name="Wang L."/>
        </authorList>
    </citation>
    <scope>NUCLEOTIDE SEQUENCE [LARGE SCALE GENOMIC DNA]</scope>
    <source>
        <strain evidence="2 3">WL0086</strain>
    </source>
</reference>
<gene>
    <name evidence="2" type="ORF">K1X11_007865</name>
</gene>
<feature type="domain" description="NAD-dependent epimerase/dehydratase" evidence="1">
    <location>
        <begin position="8"/>
        <end position="233"/>
    </location>
</feature>
<dbReference type="PANTHER" id="PTHR43245:SF23">
    <property type="entry name" value="NAD(P)-BINDING DOMAIN-CONTAINING PROTEIN"/>
    <property type="match status" value="1"/>
</dbReference>
<evidence type="ECO:0000313" key="3">
    <source>
        <dbReference type="Proteomes" id="UP000738431"/>
    </source>
</evidence>
<sequence length="318" mass="34999">MSKSLNLLVTGGCGYVGTPLTQSLLAQGHKVTVVDIQWFGNYLPPHPDLTVIRADIRDIDAVPMEGIDTILHLANVANDPCADLDSKLNWEVNALATMRLVEKAIAHGVGQFIYASSGSVYGVKEEERVTEELSLVPISDYNKTKMVSERVLLSYADKICVNIVRPATVCGVSPRQRLDLSVNILTMSALTKGVITVFGGDQTRPNIHLRDMIRVYHHFLECGREFTGIYNAGFENISIRQIAEMVTKHVPAEIVCTPSNDPRSYRLCSDKLLATGFTPSFCVEDAILEVKAAFEAGLLRDEDNSYNIKTMKRLAVAA</sequence>
<dbReference type="PANTHER" id="PTHR43245">
    <property type="entry name" value="BIFUNCTIONAL POLYMYXIN RESISTANCE PROTEIN ARNA"/>
    <property type="match status" value="1"/>
</dbReference>
<dbReference type="Gene3D" id="3.40.50.720">
    <property type="entry name" value="NAD(P)-binding Rossmann-like Domain"/>
    <property type="match status" value="1"/>
</dbReference>
<dbReference type="InterPro" id="IPR036291">
    <property type="entry name" value="NAD(P)-bd_dom_sf"/>
</dbReference>
<reference evidence="2 3" key="2">
    <citation type="submission" date="2023-12" db="EMBL/GenBank/DDBJ databases">
        <title>Description of an unclassified Opitutus bacterium of Verrucomicrobiota.</title>
        <authorList>
            <person name="Zhang D.-F."/>
        </authorList>
    </citation>
    <scope>NUCLEOTIDE SEQUENCE [LARGE SCALE GENOMIC DNA]</scope>
    <source>
        <strain evidence="2 3">WL0086</strain>
    </source>
</reference>
<dbReference type="RefSeq" id="WP_221029988.1">
    <property type="nucleotide sequence ID" value="NZ_CP139781.1"/>
</dbReference>
<dbReference type="Pfam" id="PF01370">
    <property type="entry name" value="Epimerase"/>
    <property type="match status" value="1"/>
</dbReference>
<dbReference type="EMBL" id="CP139781">
    <property type="protein sequence ID" value="WRQ89321.1"/>
    <property type="molecule type" value="Genomic_DNA"/>
</dbReference>
<dbReference type="CDD" id="cd08946">
    <property type="entry name" value="SDR_e"/>
    <property type="match status" value="1"/>
</dbReference>
<accession>A0ABZ1CCC6</accession>
<dbReference type="InterPro" id="IPR001509">
    <property type="entry name" value="Epimerase_deHydtase"/>
</dbReference>
<name>A0ABZ1CCC6_9BACT</name>